<keyword evidence="7" id="KW-0865">Zymogen</keyword>
<feature type="transmembrane region" description="Helical" evidence="13">
    <location>
        <begin position="176"/>
        <end position="198"/>
    </location>
</feature>
<dbReference type="STRING" id="521098.Aaci_1332"/>
<keyword evidence="15" id="KW-1185">Reference proteome</keyword>
<dbReference type="KEGG" id="aac:Aaci_1332"/>
<comment type="pathway">
    <text evidence="2">Lipid metabolism.</text>
</comment>
<reference evidence="14 15" key="2">
    <citation type="journal article" date="2010" name="Stand. Genomic Sci.">
        <title>Complete genome sequence of Alicyclobacillus acidocaldarius type strain (104-IA).</title>
        <authorList>
            <person name="Mavromatis K."/>
            <person name="Sikorski J."/>
            <person name="Lapidus A."/>
            <person name="Glavina Del Rio T."/>
            <person name="Copeland A."/>
            <person name="Tice H."/>
            <person name="Cheng J.F."/>
            <person name="Lucas S."/>
            <person name="Chen F."/>
            <person name="Nolan M."/>
            <person name="Bruce D."/>
            <person name="Goodwin L."/>
            <person name="Pitluck S."/>
            <person name="Ivanova N."/>
            <person name="Ovchinnikova G."/>
            <person name="Pati A."/>
            <person name="Chen A."/>
            <person name="Palaniappan K."/>
            <person name="Land M."/>
            <person name="Hauser L."/>
            <person name="Chang Y.J."/>
            <person name="Jeffries C.D."/>
            <person name="Chain P."/>
            <person name="Meincke L."/>
            <person name="Sims D."/>
            <person name="Chertkov O."/>
            <person name="Han C."/>
            <person name="Brettin T."/>
            <person name="Detter J.C."/>
            <person name="Wahrenburg C."/>
            <person name="Rohde M."/>
            <person name="Pukall R."/>
            <person name="Goker M."/>
            <person name="Bristow J."/>
            <person name="Eisen J.A."/>
            <person name="Markowitz V."/>
            <person name="Hugenholtz P."/>
            <person name="Klenk H.P."/>
            <person name="Kyrpides N.C."/>
        </authorList>
    </citation>
    <scope>NUCLEOTIDE SEQUENCE [LARGE SCALE GENOMIC DNA]</scope>
    <source>
        <strain evidence="15">ATCC 27009 / DSM 446 / BCRC 14685 / JCM 5260 / KCTC 1825 / NBRC 15652 / NCIMB 11725 / NRRL B-14509 / 104-IA</strain>
    </source>
</reference>
<keyword evidence="10" id="KW-1208">Phospholipid metabolism</keyword>
<gene>
    <name evidence="14" type="ordered locus">Aaci_1332</name>
</gene>
<evidence type="ECO:0000256" key="7">
    <source>
        <dbReference type="ARBA" id="ARBA00023145"/>
    </source>
</evidence>
<evidence type="ECO:0000256" key="4">
    <source>
        <dbReference type="ARBA" id="ARBA00022516"/>
    </source>
</evidence>
<evidence type="ECO:0000256" key="5">
    <source>
        <dbReference type="ARBA" id="ARBA00022793"/>
    </source>
</evidence>
<organism evidence="14 15">
    <name type="scientific">Alicyclobacillus acidocaldarius subsp. acidocaldarius (strain ATCC 27009 / DSM 446 / BCRC 14685 / JCM 5260 / KCTC 1825 / NBRC 15652 / NCIMB 11725 / NRRL B-14509 / 104-IA)</name>
    <name type="common">Bacillus acidocaldarius</name>
    <dbReference type="NCBI Taxonomy" id="521098"/>
    <lineage>
        <taxon>Bacteria</taxon>
        <taxon>Bacillati</taxon>
        <taxon>Bacillota</taxon>
        <taxon>Bacilli</taxon>
        <taxon>Bacillales</taxon>
        <taxon>Alicyclobacillaceae</taxon>
        <taxon>Alicyclobacillus</taxon>
    </lineage>
</organism>
<evidence type="ECO:0000256" key="2">
    <source>
        <dbReference type="ARBA" id="ARBA00005189"/>
    </source>
</evidence>
<keyword evidence="13" id="KW-0812">Transmembrane</keyword>
<dbReference type="AlphaFoldDB" id="C8WW87"/>
<keyword evidence="11" id="KW-0670">Pyruvate</keyword>
<dbReference type="InterPro" id="IPR003817">
    <property type="entry name" value="PS_Dcarbxylase"/>
</dbReference>
<evidence type="ECO:0000256" key="13">
    <source>
        <dbReference type="SAM" id="Phobius"/>
    </source>
</evidence>
<dbReference type="EC" id="4.1.1.65" evidence="3"/>
<dbReference type="Pfam" id="PF02666">
    <property type="entry name" value="PS_Dcarbxylase"/>
    <property type="match status" value="1"/>
</dbReference>
<dbReference type="GO" id="GO:0006646">
    <property type="term" value="P:phosphatidylethanolamine biosynthetic process"/>
    <property type="evidence" value="ECO:0007669"/>
    <property type="project" value="UniProtKB-UniPathway"/>
</dbReference>
<keyword evidence="13" id="KW-1133">Transmembrane helix</keyword>
<dbReference type="UniPathway" id="UPA00558"/>
<proteinExistence type="predicted"/>
<evidence type="ECO:0000313" key="15">
    <source>
        <dbReference type="Proteomes" id="UP000001917"/>
    </source>
</evidence>
<dbReference type="InterPro" id="IPR033177">
    <property type="entry name" value="PSD-B"/>
</dbReference>
<keyword evidence="8" id="KW-0594">Phospholipid biosynthesis</keyword>
<comment type="pathway">
    <text evidence="12">Phospholipid metabolism; phosphatidylethanolamine biosynthesis.</text>
</comment>
<name>C8WW87_ALIAD</name>
<dbReference type="RefSeq" id="WP_012810693.1">
    <property type="nucleotide sequence ID" value="NC_013205.1"/>
</dbReference>
<dbReference type="GO" id="GO:0004609">
    <property type="term" value="F:phosphatidylserine decarboxylase activity"/>
    <property type="evidence" value="ECO:0007669"/>
    <property type="project" value="UniProtKB-EC"/>
</dbReference>
<evidence type="ECO:0000256" key="8">
    <source>
        <dbReference type="ARBA" id="ARBA00023209"/>
    </source>
</evidence>
<evidence type="ECO:0000256" key="3">
    <source>
        <dbReference type="ARBA" id="ARBA00012243"/>
    </source>
</evidence>
<dbReference type="NCBIfam" id="TIGR00163">
    <property type="entry name" value="PS_decarb"/>
    <property type="match status" value="1"/>
</dbReference>
<dbReference type="eggNOG" id="COG0688">
    <property type="taxonomic scope" value="Bacteria"/>
</dbReference>
<evidence type="ECO:0000256" key="10">
    <source>
        <dbReference type="ARBA" id="ARBA00023264"/>
    </source>
</evidence>
<sequence length="259" mass="29030">MYAFPKRAYTFCLRRFVDSGISRRAIPWFIRHYNVELRDIAGDLSDYHTLGEFFARQLRHGARPIEDGVTSPTDGLVREVGRLEGSHRLWVKGALFDLAQLVQDDRLAEELSGGYVVTVYLSPRDYHRIHAPVDCAPERVWRIPGSLFPVNPASTRVIPGLLARNERVVTRFSSPLGPFVMVMVGACGVGTIRLRYAVNRGRRLKLIPGQAYRRGEEIGHFALGSTVLVLFPASWGLQWSVEVGDHVRMGQSLATVSMG</sequence>
<dbReference type="PANTHER" id="PTHR10067:SF6">
    <property type="entry name" value="PHOSPHATIDYLSERINE DECARBOXYLASE PROENZYME, MITOCHONDRIAL"/>
    <property type="match status" value="1"/>
</dbReference>
<keyword evidence="6" id="KW-0443">Lipid metabolism</keyword>
<dbReference type="PANTHER" id="PTHR10067">
    <property type="entry name" value="PHOSPHATIDYLSERINE DECARBOXYLASE"/>
    <property type="match status" value="1"/>
</dbReference>
<dbReference type="Proteomes" id="UP000001917">
    <property type="component" value="Chromosome"/>
</dbReference>
<evidence type="ECO:0000256" key="11">
    <source>
        <dbReference type="ARBA" id="ARBA00023317"/>
    </source>
</evidence>
<keyword evidence="4" id="KW-0444">Lipid biosynthesis</keyword>
<evidence type="ECO:0000256" key="1">
    <source>
        <dbReference type="ARBA" id="ARBA00001928"/>
    </source>
</evidence>
<keyword evidence="13" id="KW-0472">Membrane</keyword>
<evidence type="ECO:0000256" key="12">
    <source>
        <dbReference type="ARBA" id="ARBA00024326"/>
    </source>
</evidence>
<accession>C8WW87</accession>
<keyword evidence="5" id="KW-0210">Decarboxylase</keyword>
<evidence type="ECO:0000256" key="6">
    <source>
        <dbReference type="ARBA" id="ARBA00023098"/>
    </source>
</evidence>
<reference evidence="15" key="1">
    <citation type="submission" date="2009-09" db="EMBL/GenBank/DDBJ databases">
        <title>The complete chromosome of Alicyclobacillus acidocaldarius subsp. acidocaldarius DSM 446.</title>
        <authorList>
            <consortium name="US DOE Joint Genome Institute (JGI-PGF)"/>
            <person name="Lucas S."/>
            <person name="Copeland A."/>
            <person name="Lapidus A."/>
            <person name="Glavina del Rio T."/>
            <person name="Dalin E."/>
            <person name="Tice H."/>
            <person name="Bruce D."/>
            <person name="Goodwin L."/>
            <person name="Pitluck S."/>
            <person name="Kyrpides N."/>
            <person name="Mavromatis K."/>
            <person name="Ivanova N."/>
            <person name="Ovchinnikova G."/>
            <person name="Chertkov O."/>
            <person name="Sims D."/>
            <person name="Brettin T."/>
            <person name="Detter J.C."/>
            <person name="Han C."/>
            <person name="Larimer F."/>
            <person name="Land M."/>
            <person name="Hauser L."/>
            <person name="Markowitz V."/>
            <person name="Cheng J.-F."/>
            <person name="Hugenholtz P."/>
            <person name="Woyke T."/>
            <person name="Wu D."/>
            <person name="Pukall R."/>
            <person name="Klenk H.-P."/>
            <person name="Eisen J.A."/>
        </authorList>
    </citation>
    <scope>NUCLEOTIDE SEQUENCE [LARGE SCALE GENOMIC DNA]</scope>
    <source>
        <strain evidence="15">ATCC 27009 / DSM 446 / BCRC 14685 / JCM 5260 / KCTC 1825 / NBRC 15652 / NCIMB 11725 / NRRL B-14509 / 104-IA</strain>
    </source>
</reference>
<keyword evidence="9 14" id="KW-0456">Lyase</keyword>
<evidence type="ECO:0000313" key="14">
    <source>
        <dbReference type="EMBL" id="ACV58359.1"/>
    </source>
</evidence>
<protein>
    <recommendedName>
        <fullName evidence="3">phosphatidylserine decarboxylase</fullName>
        <ecNumber evidence="3">4.1.1.65</ecNumber>
    </recommendedName>
</protein>
<dbReference type="HOGENOM" id="CLU_029061_4_0_9"/>
<evidence type="ECO:0000256" key="9">
    <source>
        <dbReference type="ARBA" id="ARBA00023239"/>
    </source>
</evidence>
<dbReference type="EMBL" id="CP001727">
    <property type="protein sequence ID" value="ACV58359.1"/>
    <property type="molecule type" value="Genomic_DNA"/>
</dbReference>
<feature type="transmembrane region" description="Helical" evidence="13">
    <location>
        <begin position="218"/>
        <end position="237"/>
    </location>
</feature>
<comment type="cofactor">
    <cofactor evidence="1">
        <name>pyruvate</name>
        <dbReference type="ChEBI" id="CHEBI:15361"/>
    </cofactor>
</comment>